<dbReference type="GO" id="GO:0005524">
    <property type="term" value="F:ATP binding"/>
    <property type="evidence" value="ECO:0007669"/>
    <property type="project" value="UniProtKB-KW"/>
</dbReference>
<dbReference type="AlphaFoldDB" id="A0A645DTE3"/>
<dbReference type="InterPro" id="IPR027417">
    <property type="entry name" value="P-loop_NTPase"/>
</dbReference>
<sequence length="106" mass="11894">MRAESLLQQFEIDSIKNQKIKNCSGGEKQRTAIARALMSDCRVLLADEPTGALDSDSSKQIREILKQLNDNGITIILVTHDYEFSLDAKRIITLQDGHIVSDELNH</sequence>
<feature type="domain" description="ABC transporter" evidence="1">
    <location>
        <begin position="2"/>
        <end position="50"/>
    </location>
</feature>
<dbReference type="EC" id="3.6.3.-" evidence="2"/>
<dbReference type="PANTHER" id="PTHR24220:SF662">
    <property type="entry name" value="ABC TRANSPORTER ATP-BINDING PROTEIN"/>
    <property type="match status" value="1"/>
</dbReference>
<dbReference type="EMBL" id="VSSQ01039349">
    <property type="protein sequence ID" value="MPM92408.1"/>
    <property type="molecule type" value="Genomic_DNA"/>
</dbReference>
<dbReference type="GO" id="GO:0022857">
    <property type="term" value="F:transmembrane transporter activity"/>
    <property type="evidence" value="ECO:0007669"/>
    <property type="project" value="TreeGrafter"/>
</dbReference>
<dbReference type="GO" id="GO:0016887">
    <property type="term" value="F:ATP hydrolysis activity"/>
    <property type="evidence" value="ECO:0007669"/>
    <property type="project" value="InterPro"/>
</dbReference>
<keyword evidence="2" id="KW-0067">ATP-binding</keyword>
<dbReference type="InterPro" id="IPR015854">
    <property type="entry name" value="ABC_transpr_LolD-like"/>
</dbReference>
<gene>
    <name evidence="2" type="primary">macB_81</name>
    <name evidence="2" type="ORF">SDC9_139543</name>
</gene>
<dbReference type="InterPro" id="IPR003439">
    <property type="entry name" value="ABC_transporter-like_ATP-bd"/>
</dbReference>
<name>A0A645DTE3_9ZZZZ</name>
<accession>A0A645DTE3</accession>
<proteinExistence type="predicted"/>
<dbReference type="GO" id="GO:0005886">
    <property type="term" value="C:plasma membrane"/>
    <property type="evidence" value="ECO:0007669"/>
    <property type="project" value="TreeGrafter"/>
</dbReference>
<dbReference type="PANTHER" id="PTHR24220">
    <property type="entry name" value="IMPORT ATP-BINDING PROTEIN"/>
    <property type="match status" value="1"/>
</dbReference>
<dbReference type="SUPFAM" id="SSF52540">
    <property type="entry name" value="P-loop containing nucleoside triphosphate hydrolases"/>
    <property type="match status" value="1"/>
</dbReference>
<protein>
    <submittedName>
        <fullName evidence="2">Macrolide export ATP-binding/permease protein MacB</fullName>
        <ecNumber evidence="2">3.6.3.-</ecNumber>
    </submittedName>
</protein>
<evidence type="ECO:0000259" key="1">
    <source>
        <dbReference type="Pfam" id="PF00005"/>
    </source>
</evidence>
<comment type="caution">
    <text evidence="2">The sequence shown here is derived from an EMBL/GenBank/DDBJ whole genome shotgun (WGS) entry which is preliminary data.</text>
</comment>
<evidence type="ECO:0000313" key="2">
    <source>
        <dbReference type="EMBL" id="MPM92408.1"/>
    </source>
</evidence>
<keyword evidence="2" id="KW-0547">Nucleotide-binding</keyword>
<dbReference type="Pfam" id="PF00005">
    <property type="entry name" value="ABC_tran"/>
    <property type="match status" value="1"/>
</dbReference>
<organism evidence="2">
    <name type="scientific">bioreactor metagenome</name>
    <dbReference type="NCBI Taxonomy" id="1076179"/>
    <lineage>
        <taxon>unclassified sequences</taxon>
        <taxon>metagenomes</taxon>
        <taxon>ecological metagenomes</taxon>
    </lineage>
</organism>
<keyword evidence="2" id="KW-0378">Hydrolase</keyword>
<reference evidence="2" key="1">
    <citation type="submission" date="2019-08" db="EMBL/GenBank/DDBJ databases">
        <authorList>
            <person name="Kucharzyk K."/>
            <person name="Murdoch R.W."/>
            <person name="Higgins S."/>
            <person name="Loffler F."/>
        </authorList>
    </citation>
    <scope>NUCLEOTIDE SEQUENCE</scope>
</reference>
<dbReference type="Gene3D" id="3.40.50.300">
    <property type="entry name" value="P-loop containing nucleotide triphosphate hydrolases"/>
    <property type="match status" value="1"/>
</dbReference>